<evidence type="ECO:0000313" key="12">
    <source>
        <dbReference type="Proteomes" id="UP000570361"/>
    </source>
</evidence>
<name>A0A7W5AZN1_9BACL</name>
<feature type="domain" description="SLH" evidence="10">
    <location>
        <begin position="1313"/>
        <end position="1369"/>
    </location>
</feature>
<dbReference type="InterPro" id="IPR013783">
    <property type="entry name" value="Ig-like_fold"/>
</dbReference>
<keyword evidence="7" id="KW-0624">Polysaccharide degradation</keyword>
<evidence type="ECO:0000256" key="4">
    <source>
        <dbReference type="ARBA" id="ARBA00023001"/>
    </source>
</evidence>
<evidence type="ECO:0000256" key="7">
    <source>
        <dbReference type="ARBA" id="ARBA00023326"/>
    </source>
</evidence>
<dbReference type="PROSITE" id="PS51272">
    <property type="entry name" value="SLH"/>
    <property type="match status" value="3"/>
</dbReference>
<evidence type="ECO:0000256" key="1">
    <source>
        <dbReference type="ARBA" id="ARBA00009743"/>
    </source>
</evidence>
<dbReference type="EC" id="3.2.1.22" evidence="8"/>
<dbReference type="PRINTS" id="PR00740">
    <property type="entry name" value="GLHYDRLASE27"/>
</dbReference>
<keyword evidence="6 8" id="KW-0326">Glycosidase</keyword>
<evidence type="ECO:0000256" key="8">
    <source>
        <dbReference type="RuleBase" id="RU361168"/>
    </source>
</evidence>
<dbReference type="SUPFAM" id="SSF51011">
    <property type="entry name" value="Glycosyl hydrolase domain"/>
    <property type="match status" value="1"/>
</dbReference>
<sequence length="1528" mass="164614">MVNQAIRKSWMALLMAAIVIGQFGFVPKQQVAEAADNGLAQKPYMGWSTFSLQVYDGPSGWTSAAKIKEQSDAMHEKLQAHGYEYINIDAGWNGSMDEYGRPIPSTTLYPNGFQEVIDYVHNNGQKIGIYMIPGLSPQAYEADLPIYNAPGCSMKDIAAQPLRYGDYWNIGYKIDFQSESSRDCAQAYIDSLAEMIASWGIDFLKYDSVTPGSGHNNTSIDARDDVAAWSKALAKQDHKIWFELSWALDHNYIDFWKEHANGWRVNWDVESYDPKVGMTQWANIARLFPDAALWWRDAGPGGWNDFDSLNIGNGMMNGLTKDERQTAMTLWAMSSAQLYTGDDLTKLDDYGLSLLTNDEVIAVNQAGRPAHPVSMETNQQVWYANNGDGTYTVALFNLGTKSTNVTVNWSDIGLSGEAAVRDLWSHKNLGSFKTGYTAEQLEPHASRLFKVTAKNGTSSVNDDDTGMRYTGDWVRNGGHEQTAGSQELELTIKDSSTQEAVNSIAVEEASQPFIIEPAESDSTEAVDANANATDTDTETSDTSEASEASATVETALINDDNAAIVYTGNWGHSTNRSFGDYQQDVHYTQTEGDDFSYTFTGTGIEIMTEKDASQGSMEIYLDGQLQETVDTSSTGERLVQQTVFSRQDLNDGEHTIKAVKKSNNGDDYMLLDALRVTTGPTEQSSAIAPQTANFDLKTSAQADVHTVLTLNGNTLTGIANKGAGLTEGVDYSVQDDVVAISKAYLAAQPLGTMTLTFTFSAGEAQTLKVTIINSTSNGSRYMNINNDDPAILYNGSWSRNSGRGIGDYKDDVQFTEKNGDWFQYAFQGTGIKLITEMDESQGEMDIYIDGEFKGTVDTHHDGRLTLQTVYEISGLTNSQHTIKAVKKSGTFMLLDMLQVQIPSLIDPATAEFDKNPSAQSDLNVTLLGDAGNFSGITNGTSTLVLGTDYTASGGTVTISKSYLASLSNGEAKLTFHFEGDHGEDVHATGTNGDYFTYTFKGTGAALYMPTGPQQGEVEVYVDGELKQTIHTSAEVRTVQQRLFEISGLSDKFHTIKAVKKSGALMLVDQIVYEVGSASVVNPSPGSPSTSIPPSSGSGEAIYGTVGGAGSANNSDALQLPITRTTQADGSKKDTVTLTKELTVNAIQKLTAAGLAEVVISIPDGKKEVAETKVTLAKEAVQTITQAKLDLRIDTVNASVLIPNESLSGVQEDVTFTFTPVRDAGKQDQLASRSNAASIVIAAADGQEVTLIGQPIAIETNLQHREVSVILPLDPAALEYDKLGVYIEHSDGTTAFVQGTIVEWQGGKGLQVNVDHFSTFAAIGFDAAQAIRHAAYMKGVAGDLFKPEQTLTRAEMATILSRVADAKAAVANRTYSDVADSHWAAEAIAAVTGQGLMQGFADGTFRPSAPISRAEMAAVAAKLLTGEQKEGAGFSDIQGSWAEQAILSVQGAGVIQGYADGTFRPQQLLTRAEAVVIINRALGRGPLSGVVEQIWADVPTTHWAFADIAEASLDHQSTVGEQGGETIVR</sequence>
<dbReference type="Pfam" id="PF17801">
    <property type="entry name" value="Melibiase_C"/>
    <property type="match status" value="1"/>
</dbReference>
<dbReference type="InterPro" id="IPR017853">
    <property type="entry name" value="GH"/>
</dbReference>
<evidence type="ECO:0000256" key="3">
    <source>
        <dbReference type="ARBA" id="ARBA00022801"/>
    </source>
</evidence>
<keyword evidence="2" id="KW-0732">Signal</keyword>
<comment type="catalytic activity">
    <reaction evidence="8">
        <text>Hydrolysis of terminal, non-reducing alpha-D-galactose residues in alpha-D-galactosides, including galactose oligosaccharides, galactomannans and galactolipids.</text>
        <dbReference type="EC" id="3.2.1.22"/>
    </reaction>
</comment>
<evidence type="ECO:0000256" key="6">
    <source>
        <dbReference type="ARBA" id="ARBA00023295"/>
    </source>
</evidence>
<dbReference type="RefSeq" id="WP_183601590.1">
    <property type="nucleotide sequence ID" value="NZ_JACHXK010000008.1"/>
</dbReference>
<keyword evidence="4" id="KW-0136">Cellulose degradation</keyword>
<dbReference type="InterPro" id="IPR013780">
    <property type="entry name" value="Glyco_hydro_b"/>
</dbReference>
<dbReference type="Pfam" id="PF03442">
    <property type="entry name" value="CBM_X2"/>
    <property type="match status" value="2"/>
</dbReference>
<dbReference type="Gene3D" id="3.20.20.70">
    <property type="entry name" value="Aldolase class I"/>
    <property type="match status" value="1"/>
</dbReference>
<dbReference type="GO" id="GO:0004557">
    <property type="term" value="F:alpha-galactosidase activity"/>
    <property type="evidence" value="ECO:0007669"/>
    <property type="project" value="UniProtKB-EC"/>
</dbReference>
<dbReference type="Pfam" id="PF00395">
    <property type="entry name" value="SLH"/>
    <property type="match status" value="3"/>
</dbReference>
<feature type="compositionally biased region" description="Low complexity" evidence="9">
    <location>
        <begin position="1082"/>
        <end position="1098"/>
    </location>
</feature>
<dbReference type="PANTHER" id="PTHR11452:SF42">
    <property type="entry name" value="ALPHA-GALACTOSIDASE"/>
    <property type="match status" value="1"/>
</dbReference>
<feature type="region of interest" description="Disordered" evidence="9">
    <location>
        <begin position="1078"/>
        <end position="1105"/>
    </location>
</feature>
<organism evidence="11 12">
    <name type="scientific">Paenibacillus phyllosphaerae</name>
    <dbReference type="NCBI Taxonomy" id="274593"/>
    <lineage>
        <taxon>Bacteria</taxon>
        <taxon>Bacillati</taxon>
        <taxon>Bacillota</taxon>
        <taxon>Bacilli</taxon>
        <taxon>Bacillales</taxon>
        <taxon>Paenibacillaceae</taxon>
        <taxon>Paenibacillus</taxon>
    </lineage>
</organism>
<evidence type="ECO:0000256" key="2">
    <source>
        <dbReference type="ARBA" id="ARBA00022729"/>
    </source>
</evidence>
<accession>A0A7W5AZN1</accession>
<feature type="domain" description="SLH" evidence="10">
    <location>
        <begin position="1428"/>
        <end position="1491"/>
    </location>
</feature>
<dbReference type="Gene3D" id="2.60.40.1180">
    <property type="entry name" value="Golgi alpha-mannosidase II"/>
    <property type="match status" value="1"/>
</dbReference>
<comment type="similarity">
    <text evidence="1 8">Belongs to the glycosyl hydrolase 27 family.</text>
</comment>
<evidence type="ECO:0000256" key="9">
    <source>
        <dbReference type="SAM" id="MobiDB-lite"/>
    </source>
</evidence>
<proteinExistence type="inferred from homology"/>
<dbReference type="CDD" id="cd14792">
    <property type="entry name" value="GH27"/>
    <property type="match status" value="1"/>
</dbReference>
<comment type="caution">
    <text evidence="11">The sequence shown here is derived from an EMBL/GenBank/DDBJ whole genome shotgun (WGS) entry which is preliminary data.</text>
</comment>
<dbReference type="Gene3D" id="2.60.40.10">
    <property type="entry name" value="Immunoglobulins"/>
    <property type="match status" value="2"/>
</dbReference>
<gene>
    <name evidence="11" type="ORF">FHS18_003795</name>
</gene>
<dbReference type="InterPro" id="IPR041233">
    <property type="entry name" value="Melibiase_C"/>
</dbReference>
<keyword evidence="3 8" id="KW-0378">Hydrolase</keyword>
<evidence type="ECO:0000259" key="10">
    <source>
        <dbReference type="PROSITE" id="PS51272"/>
    </source>
</evidence>
<feature type="domain" description="SLH" evidence="10">
    <location>
        <begin position="1370"/>
        <end position="1427"/>
    </location>
</feature>
<dbReference type="Gene3D" id="2.60.120.260">
    <property type="entry name" value="Galactose-binding domain-like"/>
    <property type="match status" value="2"/>
</dbReference>
<dbReference type="SUPFAM" id="SSF81296">
    <property type="entry name" value="E set domains"/>
    <property type="match status" value="2"/>
</dbReference>
<dbReference type="SUPFAM" id="SSF51445">
    <property type="entry name" value="(Trans)glycosidases"/>
    <property type="match status" value="1"/>
</dbReference>
<keyword evidence="5" id="KW-0119">Carbohydrate metabolism</keyword>
<dbReference type="GO" id="GO:0030245">
    <property type="term" value="P:cellulose catabolic process"/>
    <property type="evidence" value="ECO:0007669"/>
    <property type="project" value="UniProtKB-KW"/>
</dbReference>
<protein>
    <recommendedName>
        <fullName evidence="8">Alpha-galactosidase</fullName>
        <ecNumber evidence="8">3.2.1.22</ecNumber>
    </recommendedName>
    <alternativeName>
        <fullName evidence="8">Melibiase</fullName>
    </alternativeName>
</protein>
<dbReference type="InterPro" id="IPR002241">
    <property type="entry name" value="Glyco_hydro_27"/>
</dbReference>
<dbReference type="InterPro" id="IPR014756">
    <property type="entry name" value="Ig_E-set"/>
</dbReference>
<evidence type="ECO:0000313" key="11">
    <source>
        <dbReference type="EMBL" id="MBB3111727.1"/>
    </source>
</evidence>
<dbReference type="InterPro" id="IPR013785">
    <property type="entry name" value="Aldolase_TIM"/>
</dbReference>
<dbReference type="EMBL" id="JACHXK010000008">
    <property type="protein sequence ID" value="MBB3111727.1"/>
    <property type="molecule type" value="Genomic_DNA"/>
</dbReference>
<reference evidence="11 12" key="1">
    <citation type="submission" date="2020-08" db="EMBL/GenBank/DDBJ databases">
        <title>Genomic Encyclopedia of Type Strains, Phase III (KMG-III): the genomes of soil and plant-associated and newly described type strains.</title>
        <authorList>
            <person name="Whitman W."/>
        </authorList>
    </citation>
    <scope>NUCLEOTIDE SEQUENCE [LARGE SCALE GENOMIC DNA]</scope>
    <source>
        <strain evidence="11 12">CECT 5862</strain>
    </source>
</reference>
<dbReference type="Proteomes" id="UP000570361">
    <property type="component" value="Unassembled WGS sequence"/>
</dbReference>
<keyword evidence="12" id="KW-1185">Reference proteome</keyword>
<dbReference type="Pfam" id="PF16499">
    <property type="entry name" value="Melibiase_2"/>
    <property type="match status" value="2"/>
</dbReference>
<keyword evidence="8" id="KW-1015">Disulfide bond</keyword>
<dbReference type="InterPro" id="IPR005102">
    <property type="entry name" value="Carbo-bd_X2"/>
</dbReference>
<dbReference type="PANTHER" id="PTHR11452">
    <property type="entry name" value="ALPHA-GALACTOSIDASE/ALPHA-N-ACETYLGALACTOSAMINIDASE"/>
    <property type="match status" value="1"/>
</dbReference>
<dbReference type="InterPro" id="IPR001119">
    <property type="entry name" value="SLH_dom"/>
</dbReference>
<evidence type="ECO:0000256" key="5">
    <source>
        <dbReference type="ARBA" id="ARBA00023277"/>
    </source>
</evidence>